<feature type="compositionally biased region" description="Low complexity" evidence="1">
    <location>
        <begin position="111"/>
        <end position="131"/>
    </location>
</feature>
<dbReference type="AlphaFoldDB" id="A0A420HAX3"/>
<feature type="compositionally biased region" description="Low complexity" evidence="1">
    <location>
        <begin position="184"/>
        <end position="193"/>
    </location>
</feature>
<evidence type="ECO:0000256" key="1">
    <source>
        <dbReference type="SAM" id="MobiDB-lite"/>
    </source>
</evidence>
<organism evidence="2 3">
    <name type="scientific">Golovinomyces cichoracearum</name>
    <dbReference type="NCBI Taxonomy" id="62708"/>
    <lineage>
        <taxon>Eukaryota</taxon>
        <taxon>Fungi</taxon>
        <taxon>Dikarya</taxon>
        <taxon>Ascomycota</taxon>
        <taxon>Pezizomycotina</taxon>
        <taxon>Leotiomycetes</taxon>
        <taxon>Erysiphales</taxon>
        <taxon>Erysiphaceae</taxon>
        <taxon>Golovinomyces</taxon>
    </lineage>
</organism>
<dbReference type="PANTHER" id="PTHR13491">
    <property type="entry name" value="ZCCHC10 PROTEIN"/>
    <property type="match status" value="1"/>
</dbReference>
<dbReference type="Pfam" id="PF13917">
    <property type="entry name" value="zf-CCHC_3"/>
    <property type="match status" value="1"/>
</dbReference>
<dbReference type="EMBL" id="MCBR01021050">
    <property type="protein sequence ID" value="RKF54572.1"/>
    <property type="molecule type" value="Genomic_DNA"/>
</dbReference>
<dbReference type="OrthoDB" id="437973at2759"/>
<evidence type="ECO:0008006" key="4">
    <source>
        <dbReference type="Google" id="ProtNLM"/>
    </source>
</evidence>
<feature type="compositionally biased region" description="Basic and acidic residues" evidence="1">
    <location>
        <begin position="132"/>
        <end position="148"/>
    </location>
</feature>
<name>A0A420HAX3_9PEZI</name>
<comment type="caution">
    <text evidence="2">The sequence shown here is derived from an EMBL/GenBank/DDBJ whole genome shotgun (WGS) entry which is preliminary data.</text>
</comment>
<reference evidence="2 3" key="1">
    <citation type="journal article" date="2018" name="BMC Genomics">
        <title>Comparative genome analyses reveal sequence features reflecting distinct modes of host-adaptation between dicot and monocot powdery mildew.</title>
        <authorList>
            <person name="Wu Y."/>
            <person name="Ma X."/>
            <person name="Pan Z."/>
            <person name="Kale S.D."/>
            <person name="Song Y."/>
            <person name="King H."/>
            <person name="Zhang Q."/>
            <person name="Presley C."/>
            <person name="Deng X."/>
            <person name="Wei C.I."/>
            <person name="Xiao S."/>
        </authorList>
    </citation>
    <scope>NUCLEOTIDE SEQUENCE [LARGE SCALE GENOMIC DNA]</scope>
    <source>
        <strain evidence="2">UCSC1</strain>
    </source>
</reference>
<feature type="compositionally biased region" description="Basic and acidic residues" evidence="1">
    <location>
        <begin position="71"/>
        <end position="101"/>
    </location>
</feature>
<evidence type="ECO:0000313" key="3">
    <source>
        <dbReference type="Proteomes" id="UP000285405"/>
    </source>
</evidence>
<dbReference type="InterPro" id="IPR039715">
    <property type="entry name" value="ZCCHC10"/>
</dbReference>
<dbReference type="PANTHER" id="PTHR13491:SF0">
    <property type="entry name" value="ZINC FINGER CCHC DOMAIN-CONTAINING PROTEIN 10"/>
    <property type="match status" value="1"/>
</dbReference>
<sequence>MKRYIKGPNSGGASKASASTLCQKCLKKGHYSYECKASAQERPYVSRPSRTQQLLNPKLVPKLSSEVPQDLLRKKGIADEQLSKLEEERGRKRDKQDEEPAKGNTSKRFRSPSLSSVSVSTISTRSSSSSDIRVRKILASEKNRENSRMKRNPSYPRNKLMNGANLPSQRRGFRLTDRKRDRQSSSSSASYSSDYDRSSSQKSTRRRYRSVSPPMRGRTIKGKSPFSLQKHNRSEVVDTNITLRDTSFPKENERISPVREKSLSPFSKRLALTQAMNMNR</sequence>
<feature type="compositionally biased region" description="Basic and acidic residues" evidence="1">
    <location>
        <begin position="174"/>
        <end position="183"/>
    </location>
</feature>
<evidence type="ECO:0000313" key="2">
    <source>
        <dbReference type="EMBL" id="RKF54572.1"/>
    </source>
</evidence>
<gene>
    <name evidence="2" type="ORF">GcC1_210009</name>
</gene>
<protein>
    <recommendedName>
        <fullName evidence="4">Zinc knuckle protein</fullName>
    </recommendedName>
</protein>
<proteinExistence type="predicted"/>
<accession>A0A420HAX3</accession>
<feature type="region of interest" description="Disordered" evidence="1">
    <location>
        <begin position="38"/>
        <end position="226"/>
    </location>
</feature>
<dbReference type="Proteomes" id="UP000285405">
    <property type="component" value="Unassembled WGS sequence"/>
</dbReference>